<evidence type="ECO:0000313" key="14">
    <source>
        <dbReference type="Proteomes" id="UP000190774"/>
    </source>
</evidence>
<dbReference type="STRING" id="48467.SAMN02745166_02541"/>
<reference evidence="14" key="1">
    <citation type="submission" date="2017-02" db="EMBL/GenBank/DDBJ databases">
        <authorList>
            <person name="Varghese N."/>
            <person name="Submissions S."/>
        </authorList>
    </citation>
    <scope>NUCLEOTIDE SEQUENCE [LARGE SCALE GENOMIC DNA]</scope>
    <source>
        <strain evidence="14">ATCC 700200</strain>
    </source>
</reference>
<dbReference type="InterPro" id="IPR018484">
    <property type="entry name" value="FGGY_N"/>
</dbReference>
<dbReference type="PANTHER" id="PTHR43095">
    <property type="entry name" value="SUGAR KINASE"/>
    <property type="match status" value="1"/>
</dbReference>
<evidence type="ECO:0000256" key="9">
    <source>
        <dbReference type="RuleBase" id="RU003733"/>
    </source>
</evidence>
<dbReference type="PIRSF" id="PIRSF000538">
    <property type="entry name" value="GlpK"/>
    <property type="match status" value="1"/>
</dbReference>
<evidence type="ECO:0000256" key="1">
    <source>
        <dbReference type="ARBA" id="ARBA00009156"/>
    </source>
</evidence>
<evidence type="ECO:0000256" key="7">
    <source>
        <dbReference type="ARBA" id="ARBA00023277"/>
    </source>
</evidence>
<dbReference type="PANTHER" id="PTHR43095:SF5">
    <property type="entry name" value="XYLULOSE KINASE"/>
    <property type="match status" value="1"/>
</dbReference>
<keyword evidence="5 8" id="KW-0418">Kinase</keyword>
<evidence type="ECO:0000256" key="8">
    <source>
        <dbReference type="HAMAP-Rule" id="MF_02220"/>
    </source>
</evidence>
<protein>
    <recommendedName>
        <fullName evidence="8 10">Xylulose kinase</fullName>
        <shortName evidence="8 10">Xylulokinase</shortName>
        <ecNumber evidence="8 10">2.7.1.17</ecNumber>
    </recommendedName>
</protein>
<keyword evidence="3 8" id="KW-0808">Transferase</keyword>
<dbReference type="InterPro" id="IPR018483">
    <property type="entry name" value="Carb_kinase_FGGY_CS"/>
</dbReference>
<evidence type="ECO:0000259" key="11">
    <source>
        <dbReference type="Pfam" id="PF00370"/>
    </source>
</evidence>
<comment type="function">
    <text evidence="8">Catalyzes the phosphorylation of D-xylulose to D-xylulose 5-phosphate.</text>
</comment>
<dbReference type="PROSITE" id="PS00445">
    <property type="entry name" value="FGGY_KINASES_2"/>
    <property type="match status" value="1"/>
</dbReference>
<feature type="domain" description="Carbohydrate kinase FGGY C-terminal" evidence="12">
    <location>
        <begin position="261"/>
        <end position="442"/>
    </location>
</feature>
<dbReference type="RefSeq" id="WP_078813735.1">
    <property type="nucleotide sequence ID" value="NZ_FUYE01000007.1"/>
</dbReference>
<dbReference type="InterPro" id="IPR050406">
    <property type="entry name" value="FGGY_Carb_Kinase"/>
</dbReference>
<comment type="catalytic activity">
    <reaction evidence="8 10">
        <text>D-xylulose + ATP = D-xylulose 5-phosphate + ADP + H(+)</text>
        <dbReference type="Rhea" id="RHEA:10964"/>
        <dbReference type="ChEBI" id="CHEBI:15378"/>
        <dbReference type="ChEBI" id="CHEBI:17140"/>
        <dbReference type="ChEBI" id="CHEBI:30616"/>
        <dbReference type="ChEBI" id="CHEBI:57737"/>
        <dbReference type="ChEBI" id="CHEBI:456216"/>
        <dbReference type="EC" id="2.7.1.17"/>
    </reaction>
</comment>
<sequence>MYFLGIDSGTQSTKAIVLDLETGKILASGHSSYELIEGLPPGHLEQNPQDWLDAVDHCVKQCLEKLGTDKAKVAGIGVSGQQHGLVALGADDRPVRPAKLWCDTSTQPQCAEMAHEFGGQPGIIALAGNAMLPGYTIPKLLWMKQNEPENFAKTISILLPHDYINFWLSGVKRMEYGDASGMGILNVNTREWCYELCDYIDPRVRSMLPELGSSRRVHGRLRAELAQAWGLGDNVIISAGGGDNMMGAIGTGNIKPGVVTASFGTSGTLYGVAAEPVVDGQGEVAAFCDSTDQWLPLVCTMNVTVVTEQVREMYGWDLKQLEEAVASAPAGAEGLTFLPYLNGERTPNLPNGSGVIHGLRPTNMTPANIARAAVEGATLGLAYGLKRFRDLGMNPTEIRLTGGGSKSSTWRQIAADCFNAEVVTLNTSEGAALGAAIQAAYAQANEHGDTVTYDELCAQLVTLDESTRCKPNAGNAALYAQQLERQMELTGRLNQTGWL</sequence>
<evidence type="ECO:0000259" key="12">
    <source>
        <dbReference type="Pfam" id="PF02782"/>
    </source>
</evidence>
<dbReference type="Proteomes" id="UP000190774">
    <property type="component" value="Unassembled WGS sequence"/>
</dbReference>
<gene>
    <name evidence="8 10" type="primary">xylB</name>
    <name evidence="13" type="ORF">SAMN02745166_02541</name>
</gene>
<dbReference type="SUPFAM" id="SSF53067">
    <property type="entry name" value="Actin-like ATPase domain"/>
    <property type="match status" value="2"/>
</dbReference>
<proteinExistence type="inferred from homology"/>
<dbReference type="InterPro" id="IPR043129">
    <property type="entry name" value="ATPase_NBD"/>
</dbReference>
<dbReference type="HAMAP" id="MF_02220">
    <property type="entry name" value="XylB"/>
    <property type="match status" value="1"/>
</dbReference>
<dbReference type="Gene3D" id="3.30.420.40">
    <property type="match status" value="2"/>
</dbReference>
<feature type="domain" description="Carbohydrate kinase FGGY N-terminal" evidence="11">
    <location>
        <begin position="2"/>
        <end position="250"/>
    </location>
</feature>
<evidence type="ECO:0000256" key="6">
    <source>
        <dbReference type="ARBA" id="ARBA00022840"/>
    </source>
</evidence>
<dbReference type="InterPro" id="IPR000577">
    <property type="entry name" value="Carb_kinase_FGGY"/>
</dbReference>
<keyword evidence="14" id="KW-1185">Reference proteome</keyword>
<dbReference type="InterPro" id="IPR018485">
    <property type="entry name" value="FGGY_C"/>
</dbReference>
<keyword evidence="6 8" id="KW-0067">ATP-binding</keyword>
<keyword evidence="2 8" id="KW-0859">Xylose metabolism</keyword>
<dbReference type="EC" id="2.7.1.17" evidence="8 10"/>
<feature type="active site" description="Proton acceptor" evidence="8">
    <location>
        <position position="243"/>
    </location>
</feature>
<evidence type="ECO:0000256" key="3">
    <source>
        <dbReference type="ARBA" id="ARBA00022679"/>
    </source>
</evidence>
<dbReference type="NCBIfam" id="TIGR01312">
    <property type="entry name" value="XylB"/>
    <property type="match status" value="1"/>
</dbReference>
<feature type="binding site" evidence="8">
    <location>
        <begin position="82"/>
        <end position="83"/>
    </location>
    <ligand>
        <name>substrate</name>
    </ligand>
</feature>
<dbReference type="Pfam" id="PF00370">
    <property type="entry name" value="FGGY_N"/>
    <property type="match status" value="1"/>
</dbReference>
<evidence type="ECO:0000256" key="5">
    <source>
        <dbReference type="ARBA" id="ARBA00022777"/>
    </source>
</evidence>
<evidence type="ECO:0000256" key="4">
    <source>
        <dbReference type="ARBA" id="ARBA00022741"/>
    </source>
</evidence>
<keyword evidence="7 8" id="KW-0119">Carbohydrate metabolism</keyword>
<keyword evidence="4 8" id="KW-0547">Nucleotide-binding</keyword>
<organism evidence="13 14">
    <name type="scientific">Prosthecobacter debontii</name>
    <dbReference type="NCBI Taxonomy" id="48467"/>
    <lineage>
        <taxon>Bacteria</taxon>
        <taxon>Pseudomonadati</taxon>
        <taxon>Verrucomicrobiota</taxon>
        <taxon>Verrucomicrobiia</taxon>
        <taxon>Verrucomicrobiales</taxon>
        <taxon>Verrucomicrobiaceae</taxon>
        <taxon>Prosthecobacter</taxon>
    </lineage>
</organism>
<feature type="site" description="Important for activity" evidence="8">
    <location>
        <position position="7"/>
    </location>
</feature>
<dbReference type="GO" id="GO:0005524">
    <property type="term" value="F:ATP binding"/>
    <property type="evidence" value="ECO:0007669"/>
    <property type="project" value="UniProtKB-UniRule"/>
</dbReference>
<name>A0A1T4Y5K6_9BACT</name>
<dbReference type="Pfam" id="PF02782">
    <property type="entry name" value="FGGY_C"/>
    <property type="match status" value="1"/>
</dbReference>
<evidence type="ECO:0000256" key="2">
    <source>
        <dbReference type="ARBA" id="ARBA00022629"/>
    </source>
</evidence>
<dbReference type="AlphaFoldDB" id="A0A1T4Y5K6"/>
<comment type="similarity">
    <text evidence="1 8 9">Belongs to the FGGY kinase family.</text>
</comment>
<evidence type="ECO:0000256" key="10">
    <source>
        <dbReference type="RuleBase" id="RU364073"/>
    </source>
</evidence>
<dbReference type="EMBL" id="FUYE01000007">
    <property type="protein sequence ID" value="SKA97087.1"/>
    <property type="molecule type" value="Genomic_DNA"/>
</dbReference>
<dbReference type="GO" id="GO:0005998">
    <property type="term" value="P:xylulose catabolic process"/>
    <property type="evidence" value="ECO:0007669"/>
    <property type="project" value="UniProtKB-UniRule"/>
</dbReference>
<dbReference type="GO" id="GO:0004856">
    <property type="term" value="F:D-xylulokinase activity"/>
    <property type="evidence" value="ECO:0007669"/>
    <property type="project" value="UniProtKB-UniRule"/>
</dbReference>
<dbReference type="OrthoDB" id="9805576at2"/>
<dbReference type="PROSITE" id="PS00933">
    <property type="entry name" value="FGGY_KINASES_1"/>
    <property type="match status" value="1"/>
</dbReference>
<dbReference type="InterPro" id="IPR006000">
    <property type="entry name" value="Xylulokinase"/>
</dbReference>
<dbReference type="GO" id="GO:0042732">
    <property type="term" value="P:D-xylose metabolic process"/>
    <property type="evidence" value="ECO:0007669"/>
    <property type="project" value="UniProtKB-KW"/>
</dbReference>
<dbReference type="CDD" id="cd07809">
    <property type="entry name" value="ASKHA_NBD_FGGY_BaXK-like"/>
    <property type="match status" value="1"/>
</dbReference>
<accession>A0A1T4Y5K6</accession>
<evidence type="ECO:0000313" key="13">
    <source>
        <dbReference type="EMBL" id="SKA97087.1"/>
    </source>
</evidence>